<organism evidence="3 4">
    <name type="scientific">Halogeometricum luteum</name>
    <dbReference type="NCBI Taxonomy" id="2950537"/>
    <lineage>
        <taxon>Archaea</taxon>
        <taxon>Methanobacteriati</taxon>
        <taxon>Methanobacteriota</taxon>
        <taxon>Stenosarchaea group</taxon>
        <taxon>Halobacteria</taxon>
        <taxon>Halobacteriales</taxon>
        <taxon>Haloferacaceae</taxon>
        <taxon>Halogeometricum</taxon>
    </lineage>
</organism>
<keyword evidence="2" id="KW-0812">Transmembrane</keyword>
<reference evidence="3 4" key="1">
    <citation type="submission" date="2022-06" db="EMBL/GenBank/DDBJ databases">
        <title>Halogeometricum sp. a new haloarchaeum isolate from saline soil.</title>
        <authorList>
            <person name="Strakova D."/>
            <person name="Galisteo C."/>
            <person name="Sanchez-Porro C."/>
            <person name="Ventosa A."/>
        </authorList>
    </citation>
    <scope>NUCLEOTIDE SEQUENCE [LARGE SCALE GENOMIC DNA]</scope>
    <source>
        <strain evidence="4">S3BR25-2</strain>
    </source>
</reference>
<accession>A0ABU2FY04</accession>
<feature type="compositionally biased region" description="Low complexity" evidence="1">
    <location>
        <begin position="73"/>
        <end position="90"/>
    </location>
</feature>
<evidence type="ECO:0000313" key="3">
    <source>
        <dbReference type="EMBL" id="MDS0292808.1"/>
    </source>
</evidence>
<keyword evidence="2" id="KW-0472">Membrane</keyword>
<keyword evidence="4" id="KW-1185">Reference proteome</keyword>
<protein>
    <submittedName>
        <fullName evidence="3">Uncharacterized protein</fullName>
    </submittedName>
</protein>
<evidence type="ECO:0000256" key="2">
    <source>
        <dbReference type="SAM" id="Phobius"/>
    </source>
</evidence>
<sequence>MSDQSCDRFRTRLSLLVVATVVFSVVGGGVTYGALADEERAVVSVGVGTFEPTAVAGDGGETESESARNGTNASGASATSERSTETGTETATERKTATDAPAEEASATPTPEPTTATDATATPEPTGAEPTGTVPTEGGE</sequence>
<feature type="region of interest" description="Disordered" evidence="1">
    <location>
        <begin position="50"/>
        <end position="140"/>
    </location>
</feature>
<feature type="transmembrane region" description="Helical" evidence="2">
    <location>
        <begin position="12"/>
        <end position="35"/>
    </location>
</feature>
<feature type="compositionally biased region" description="Low complexity" evidence="1">
    <location>
        <begin position="98"/>
        <end position="140"/>
    </location>
</feature>
<comment type="caution">
    <text evidence="3">The sequence shown here is derived from an EMBL/GenBank/DDBJ whole genome shotgun (WGS) entry which is preliminary data.</text>
</comment>
<gene>
    <name evidence="3" type="ORF">NDI79_01330</name>
</gene>
<name>A0ABU2FY04_9EURY</name>
<keyword evidence="2" id="KW-1133">Transmembrane helix</keyword>
<dbReference type="RefSeq" id="WP_310926648.1">
    <property type="nucleotide sequence ID" value="NZ_JAMQOQ010000001.1"/>
</dbReference>
<dbReference type="EMBL" id="JAMQOQ010000001">
    <property type="protein sequence ID" value="MDS0292808.1"/>
    <property type="molecule type" value="Genomic_DNA"/>
</dbReference>
<proteinExistence type="predicted"/>
<dbReference type="Proteomes" id="UP001254813">
    <property type="component" value="Unassembled WGS sequence"/>
</dbReference>
<evidence type="ECO:0000313" key="4">
    <source>
        <dbReference type="Proteomes" id="UP001254813"/>
    </source>
</evidence>
<evidence type="ECO:0000256" key="1">
    <source>
        <dbReference type="SAM" id="MobiDB-lite"/>
    </source>
</evidence>